<protein>
    <recommendedName>
        <fullName evidence="4">Holin</fullName>
    </recommendedName>
</protein>
<accession>A0A6L6PX18</accession>
<keyword evidence="1" id="KW-1133">Transmembrane helix</keyword>
<feature type="transmembrane region" description="Helical" evidence="1">
    <location>
        <begin position="46"/>
        <end position="67"/>
    </location>
</feature>
<organism evidence="2 3">
    <name type="scientific">Pseudoduganella ginsengisoli</name>
    <dbReference type="NCBI Taxonomy" id="1462440"/>
    <lineage>
        <taxon>Bacteria</taxon>
        <taxon>Pseudomonadati</taxon>
        <taxon>Pseudomonadota</taxon>
        <taxon>Betaproteobacteria</taxon>
        <taxon>Burkholderiales</taxon>
        <taxon>Oxalobacteraceae</taxon>
        <taxon>Telluria group</taxon>
        <taxon>Pseudoduganella</taxon>
    </lineage>
</organism>
<dbReference type="Proteomes" id="UP000484015">
    <property type="component" value="Unassembled WGS sequence"/>
</dbReference>
<dbReference type="RefSeq" id="WP_155438379.1">
    <property type="nucleotide sequence ID" value="NZ_WNLA01000003.1"/>
</dbReference>
<evidence type="ECO:0008006" key="4">
    <source>
        <dbReference type="Google" id="ProtNLM"/>
    </source>
</evidence>
<reference evidence="2 3" key="1">
    <citation type="submission" date="2019-11" db="EMBL/GenBank/DDBJ databases">
        <title>Type strains purchased from KCTC, JCM and DSMZ.</title>
        <authorList>
            <person name="Lu H."/>
        </authorList>
    </citation>
    <scope>NUCLEOTIDE SEQUENCE [LARGE SCALE GENOMIC DNA]</scope>
    <source>
        <strain evidence="2 3">KCTC 42409</strain>
    </source>
</reference>
<dbReference type="AlphaFoldDB" id="A0A6L6PX18"/>
<comment type="caution">
    <text evidence="2">The sequence shown here is derived from an EMBL/GenBank/DDBJ whole genome shotgun (WGS) entry which is preliminary data.</text>
</comment>
<evidence type="ECO:0000313" key="3">
    <source>
        <dbReference type="Proteomes" id="UP000484015"/>
    </source>
</evidence>
<evidence type="ECO:0000256" key="1">
    <source>
        <dbReference type="SAM" id="Phobius"/>
    </source>
</evidence>
<feature type="transmembrane region" description="Helical" evidence="1">
    <location>
        <begin position="6"/>
        <end position="26"/>
    </location>
</feature>
<proteinExistence type="predicted"/>
<dbReference type="OrthoDB" id="982725at2"/>
<keyword evidence="3" id="KW-1185">Reference proteome</keyword>
<dbReference type="EMBL" id="WNLA01000003">
    <property type="protein sequence ID" value="MTW01995.1"/>
    <property type="molecule type" value="Genomic_DNA"/>
</dbReference>
<name>A0A6L6PX18_9BURK</name>
<feature type="transmembrane region" description="Helical" evidence="1">
    <location>
        <begin position="73"/>
        <end position="90"/>
    </location>
</feature>
<gene>
    <name evidence="2" type="ORF">GM668_07815</name>
</gene>
<evidence type="ECO:0000313" key="2">
    <source>
        <dbReference type="EMBL" id="MTW01995.1"/>
    </source>
</evidence>
<sequence length="164" mass="17433">MNYSDYVPMLNIFAGAGLGASFYILLRTQPYLENRSYDPKYNAAYFSRFVTGLIAGVILASALRPVLVQSGGTVATLGAGILAILGGYSAEAVELILQRLVEVILATIRGDGSAQVQAKASAAEREKLAKVDDGAANVLAADTLEQAKAEARKLRDSVRRDVKP</sequence>
<keyword evidence="1" id="KW-0812">Transmembrane</keyword>
<keyword evidence="1" id="KW-0472">Membrane</keyword>